<dbReference type="EMBL" id="ANJA01002382">
    <property type="protein sequence ID" value="ETO70226.1"/>
    <property type="molecule type" value="Genomic_DNA"/>
</dbReference>
<gene>
    <name evidence="1" type="ORF">F444_13271</name>
</gene>
<comment type="caution">
    <text evidence="1">The sequence shown here is derived from an EMBL/GenBank/DDBJ whole genome shotgun (WGS) entry which is preliminary data.</text>
</comment>
<organism evidence="1 2">
    <name type="scientific">Phytophthora nicotianae P1976</name>
    <dbReference type="NCBI Taxonomy" id="1317066"/>
    <lineage>
        <taxon>Eukaryota</taxon>
        <taxon>Sar</taxon>
        <taxon>Stramenopiles</taxon>
        <taxon>Oomycota</taxon>
        <taxon>Peronosporomycetes</taxon>
        <taxon>Peronosporales</taxon>
        <taxon>Peronosporaceae</taxon>
        <taxon>Phytophthora</taxon>
    </lineage>
</organism>
<dbReference type="Proteomes" id="UP000028582">
    <property type="component" value="Unassembled WGS sequence"/>
</dbReference>
<dbReference type="AlphaFoldDB" id="A0A080ZUB5"/>
<accession>A0A080ZUB5</accession>
<protein>
    <submittedName>
        <fullName evidence="1">Uncharacterized protein</fullName>
    </submittedName>
</protein>
<proteinExistence type="predicted"/>
<reference evidence="1 2" key="1">
    <citation type="submission" date="2013-11" db="EMBL/GenBank/DDBJ databases">
        <title>The Genome Sequence of Phytophthora parasitica P1976.</title>
        <authorList>
            <consortium name="The Broad Institute Genomics Platform"/>
            <person name="Russ C."/>
            <person name="Tyler B."/>
            <person name="Panabieres F."/>
            <person name="Shan W."/>
            <person name="Tripathy S."/>
            <person name="Grunwald N."/>
            <person name="Machado M."/>
            <person name="Johnson C.S."/>
            <person name="Walker B."/>
            <person name="Young S."/>
            <person name="Zeng Q."/>
            <person name="Gargeya S."/>
            <person name="Fitzgerald M."/>
            <person name="Haas B."/>
            <person name="Abouelleil A."/>
            <person name="Allen A.W."/>
            <person name="Alvarado L."/>
            <person name="Arachchi H.M."/>
            <person name="Berlin A.M."/>
            <person name="Chapman S.B."/>
            <person name="Gainer-Dewar J."/>
            <person name="Goldberg J."/>
            <person name="Griggs A."/>
            <person name="Gujja S."/>
            <person name="Hansen M."/>
            <person name="Howarth C."/>
            <person name="Imamovic A."/>
            <person name="Ireland A."/>
            <person name="Larimer J."/>
            <person name="McCowan C."/>
            <person name="Murphy C."/>
            <person name="Pearson M."/>
            <person name="Poon T.W."/>
            <person name="Priest M."/>
            <person name="Roberts A."/>
            <person name="Saif S."/>
            <person name="Shea T."/>
            <person name="Sisk P."/>
            <person name="Sykes S."/>
            <person name="Wortman J."/>
            <person name="Nusbaum C."/>
            <person name="Birren B."/>
        </authorList>
    </citation>
    <scope>NUCLEOTIDE SEQUENCE [LARGE SCALE GENOMIC DNA]</scope>
    <source>
        <strain evidence="1 2">P1976</strain>
    </source>
</reference>
<evidence type="ECO:0000313" key="1">
    <source>
        <dbReference type="EMBL" id="ETO70226.1"/>
    </source>
</evidence>
<sequence>MLVELVLELVRLKLCEPAKPRLSRRRRLAVHHCNSPLSSWRKLYCNHCQPLLTQILQDGYGAYSNRKVFLEKGAWWTASPLRGVCPIEQSKKGHRLVHAAVPFIRQLRLMQALGTISKTCRMPWGPSLGATLASVHCTCMYLTAAILRPSEIVIWRPLLRKQEDGFLCL</sequence>
<evidence type="ECO:0000313" key="2">
    <source>
        <dbReference type="Proteomes" id="UP000028582"/>
    </source>
</evidence>
<name>A0A080ZUB5_PHYNI</name>